<evidence type="ECO:0000313" key="2">
    <source>
        <dbReference type="Proteomes" id="UP000284902"/>
    </source>
</evidence>
<dbReference type="SUPFAM" id="SSF101386">
    <property type="entry name" value="all-alpha NTP pyrophosphatases"/>
    <property type="match status" value="1"/>
</dbReference>
<name>A0A414P805_9FIRM</name>
<accession>A0A414P805</accession>
<dbReference type="Proteomes" id="UP000284902">
    <property type="component" value="Unassembled WGS sequence"/>
</dbReference>
<organism evidence="1 2">
    <name type="scientific">[Ruminococcus] lactaris</name>
    <dbReference type="NCBI Taxonomy" id="46228"/>
    <lineage>
        <taxon>Bacteria</taxon>
        <taxon>Bacillati</taxon>
        <taxon>Bacillota</taxon>
        <taxon>Clostridia</taxon>
        <taxon>Lachnospirales</taxon>
        <taxon>Lachnospiraceae</taxon>
        <taxon>Mediterraneibacter</taxon>
    </lineage>
</organism>
<protein>
    <recommendedName>
        <fullName evidence="3">NTP pyrophosphohydrolase MazG putative catalytic core domain-containing protein</fullName>
    </recommendedName>
</protein>
<sequence length="118" mass="13815">MNRERFIAELKENPGYSDKQRDNIIKKSIQNCHWKTKCTVAMEELAELQQEVSKKIRGSGDKVGLLEEMADVYICLEFLKSIFNIHESDVFRAIDVKLEREEALQKRLEKKNREAGNE</sequence>
<dbReference type="AlphaFoldDB" id="A0A414P805"/>
<dbReference type="RefSeq" id="WP_118212585.1">
    <property type="nucleotide sequence ID" value="NZ_JAQEAQ010000003.1"/>
</dbReference>
<evidence type="ECO:0000313" key="1">
    <source>
        <dbReference type="EMBL" id="RHF62335.1"/>
    </source>
</evidence>
<evidence type="ECO:0008006" key="3">
    <source>
        <dbReference type="Google" id="ProtNLM"/>
    </source>
</evidence>
<reference evidence="1 2" key="1">
    <citation type="submission" date="2018-08" db="EMBL/GenBank/DDBJ databases">
        <title>A genome reference for cultivated species of the human gut microbiota.</title>
        <authorList>
            <person name="Zou Y."/>
            <person name="Xue W."/>
            <person name="Luo G."/>
        </authorList>
    </citation>
    <scope>NUCLEOTIDE SEQUENCE [LARGE SCALE GENOMIC DNA]</scope>
    <source>
        <strain evidence="1 2">AM25-1LB</strain>
    </source>
</reference>
<proteinExistence type="predicted"/>
<comment type="caution">
    <text evidence="1">The sequence shown here is derived from an EMBL/GenBank/DDBJ whole genome shotgun (WGS) entry which is preliminary data.</text>
</comment>
<dbReference type="CDD" id="cd11539">
    <property type="entry name" value="NTP-PPase_u2"/>
    <property type="match status" value="1"/>
</dbReference>
<dbReference type="EMBL" id="QRHG01000006">
    <property type="protein sequence ID" value="RHF62335.1"/>
    <property type="molecule type" value="Genomic_DNA"/>
</dbReference>
<gene>
    <name evidence="1" type="ORF">DW672_03590</name>
</gene>